<keyword evidence="2" id="KW-0645">Protease</keyword>
<dbReference type="InterPro" id="IPR050515">
    <property type="entry name" value="Beta-lactam/transpept"/>
</dbReference>
<keyword evidence="2" id="KW-0121">Carboxypeptidase</keyword>
<organism evidence="6 7">
    <name type="scientific">Micavibrio aeruginosavorus</name>
    <dbReference type="NCBI Taxonomy" id="349221"/>
    <lineage>
        <taxon>Bacteria</taxon>
        <taxon>Pseudomonadati</taxon>
        <taxon>Bdellovibrionota</taxon>
        <taxon>Bdellovibrionia</taxon>
        <taxon>Bdellovibrionales</taxon>
        <taxon>Pseudobdellovibrionaceae</taxon>
        <taxon>Micavibrio</taxon>
    </lineage>
</organism>
<evidence type="ECO:0000313" key="7">
    <source>
        <dbReference type="Proteomes" id="UP000595362"/>
    </source>
</evidence>
<dbReference type="Pfam" id="PF03717">
    <property type="entry name" value="PBP_dimer"/>
    <property type="match status" value="1"/>
</dbReference>
<dbReference type="SUPFAM" id="SSF56519">
    <property type="entry name" value="Penicillin binding protein dimerisation domain"/>
    <property type="match status" value="1"/>
</dbReference>
<dbReference type="GO" id="GO:0004180">
    <property type="term" value="F:carboxypeptidase activity"/>
    <property type="evidence" value="ECO:0007669"/>
    <property type="project" value="UniProtKB-KW"/>
</dbReference>
<dbReference type="Gene3D" id="3.40.710.10">
    <property type="entry name" value="DD-peptidase/beta-lactamase superfamily"/>
    <property type="match status" value="1"/>
</dbReference>
<keyword evidence="3" id="KW-0472">Membrane</keyword>
<dbReference type="GO" id="GO:0071555">
    <property type="term" value="P:cell wall organization"/>
    <property type="evidence" value="ECO:0007669"/>
    <property type="project" value="TreeGrafter"/>
</dbReference>
<accession>A0A7T5UGB2</accession>
<evidence type="ECO:0000259" key="5">
    <source>
        <dbReference type="Pfam" id="PF03717"/>
    </source>
</evidence>
<evidence type="ECO:0000256" key="3">
    <source>
        <dbReference type="ARBA" id="ARBA00023136"/>
    </source>
</evidence>
<evidence type="ECO:0000256" key="2">
    <source>
        <dbReference type="ARBA" id="ARBA00022645"/>
    </source>
</evidence>
<dbReference type="InterPro" id="IPR001460">
    <property type="entry name" value="PCN-bd_Tpept"/>
</dbReference>
<dbReference type="AlphaFoldDB" id="A0A7T5UGB2"/>
<feature type="domain" description="Penicillin-binding protein transpeptidase" evidence="4">
    <location>
        <begin position="238"/>
        <end position="530"/>
    </location>
</feature>
<dbReference type="EMBL" id="CP066681">
    <property type="protein sequence ID" value="QQG36079.1"/>
    <property type="molecule type" value="Genomic_DNA"/>
</dbReference>
<feature type="domain" description="Penicillin-binding protein dimerisation" evidence="5">
    <location>
        <begin position="76"/>
        <end position="184"/>
    </location>
</feature>
<evidence type="ECO:0000313" key="6">
    <source>
        <dbReference type="EMBL" id="QQG36079.1"/>
    </source>
</evidence>
<dbReference type="PANTHER" id="PTHR30627">
    <property type="entry name" value="PEPTIDOGLYCAN D,D-TRANSPEPTIDASE"/>
    <property type="match status" value="1"/>
</dbReference>
<comment type="subcellular location">
    <subcellularLocation>
        <location evidence="1">Membrane</location>
    </subcellularLocation>
</comment>
<dbReference type="InterPro" id="IPR005311">
    <property type="entry name" value="PBP_dimer"/>
</dbReference>
<dbReference type="Proteomes" id="UP000595362">
    <property type="component" value="Chromosome"/>
</dbReference>
<keyword evidence="2" id="KW-0378">Hydrolase</keyword>
<evidence type="ECO:0000256" key="1">
    <source>
        <dbReference type="ARBA" id="ARBA00004370"/>
    </source>
</evidence>
<reference evidence="6 7" key="1">
    <citation type="submission" date="2020-07" db="EMBL/GenBank/DDBJ databases">
        <title>Huge and variable diversity of episymbiotic CPR bacteria and DPANN archaea in groundwater ecosystems.</title>
        <authorList>
            <person name="He C.Y."/>
            <person name="Keren R."/>
            <person name="Whittaker M."/>
            <person name="Farag I.F."/>
            <person name="Doudna J."/>
            <person name="Cate J.H.D."/>
            <person name="Banfield J.F."/>
        </authorList>
    </citation>
    <scope>NUCLEOTIDE SEQUENCE [LARGE SCALE GENOMIC DNA]</scope>
    <source>
        <strain evidence="6">NC_groundwater_70_Ag_B-0.1um_54_66</strain>
    </source>
</reference>
<proteinExistence type="predicted"/>
<evidence type="ECO:0000259" key="4">
    <source>
        <dbReference type="Pfam" id="PF00905"/>
    </source>
</evidence>
<dbReference type="SUPFAM" id="SSF56601">
    <property type="entry name" value="beta-lactamase/transpeptidase-like"/>
    <property type="match status" value="1"/>
</dbReference>
<dbReference type="InterPro" id="IPR036138">
    <property type="entry name" value="PBP_dimer_sf"/>
</dbReference>
<dbReference type="InterPro" id="IPR012338">
    <property type="entry name" value="Beta-lactam/transpept-like"/>
</dbReference>
<dbReference type="GO" id="GO:0005886">
    <property type="term" value="C:plasma membrane"/>
    <property type="evidence" value="ECO:0007669"/>
    <property type="project" value="TreeGrafter"/>
</dbReference>
<dbReference type="GO" id="GO:0008658">
    <property type="term" value="F:penicillin binding"/>
    <property type="evidence" value="ECO:0007669"/>
    <property type="project" value="InterPro"/>
</dbReference>
<dbReference type="Gene3D" id="3.30.450.330">
    <property type="match status" value="1"/>
</dbReference>
<name>A0A7T5UGB2_9BACT</name>
<gene>
    <name evidence="6" type="ORF">HYS17_11390</name>
</gene>
<dbReference type="PANTHER" id="PTHR30627:SF1">
    <property type="entry name" value="PEPTIDOGLYCAN D,D-TRANSPEPTIDASE FTSI"/>
    <property type="match status" value="1"/>
</dbReference>
<dbReference type="Pfam" id="PF00905">
    <property type="entry name" value="Transpeptidase"/>
    <property type="match status" value="1"/>
</dbReference>
<sequence length="589" mass="64035">MSLVTRLRKARLRIEGSKRSALDMAHGRLTLIGLGFSVLYLIVAARVVDLTLLQGVLPRLNGTVAEQAIETDKQQIAVLRADVTDRNGVLLATSLETASLYADPALISDPVRVAAALSKAVPGAVYGETLEKLQRKGRFIWLKRNLTPEEQYRILEMGEPGLQFKTEYKRIYPQGELAAHMVGYGSVDGQGLAGIERSFDELLAKGGKPLALTLDIRLQHILRRETDRAIREFSARGGAGVIMDVVTGEILAATSLPDFDPQNPSAASPEQLFNNVTLGVYEPGSTMKIFSTAALLDLKNPGLGMTFDTSKPLKVGRHTIHDYHPENRPMTIPEVFMHSSNIGSALMGQMVGTEGLRNFYKDIGMLDPVDIEISEKGRPLAPAQWRDINTLTAAFGHGISVSPLHIVAAASSIVRGGTLVKPTLILNEAQAYGAKNAANESEIRIVSPQTSHRMRQLMRLVVTDGTARQADVPGYNVGGKTGTAEKIVNGRYDRQKKISSFLGFFPMEAPRYAVFIMVDEPKGTKKSYGYATGGWVAAPAVGAVIGHMAPLLGMEPHPLNEEDDLSFTLKPYLHDKKEEGGQLATFTTE</sequence>
<dbReference type="Gene3D" id="3.90.1310.10">
    <property type="entry name" value="Penicillin-binding protein 2a (Domain 2)"/>
    <property type="match status" value="1"/>
</dbReference>
<protein>
    <submittedName>
        <fullName evidence="6">Penicillin-binding protein 2</fullName>
    </submittedName>
</protein>